<keyword evidence="3" id="KW-1185">Reference proteome</keyword>
<sequence>MSIFSAVFCRVADEWTGTETELDDAATIDDVADAMRDACGGAAEGTMVLVMEADDEWFAVVRVEDHADPRVFLSDVRVVHESQVAALLLDSGEIEAPEQAEGTGQKPYPQPGGDSRLLDDLGTPASDLEALTTSEGLLPGDVLTDVAERAGFGEPLEALRL</sequence>
<feature type="region of interest" description="Disordered" evidence="1">
    <location>
        <begin position="91"/>
        <end position="123"/>
    </location>
</feature>
<accession>A0A841E693</accession>
<dbReference type="InterPro" id="IPR023869">
    <property type="entry name" value="tRNA_Adeno_NH3ase_assoc_put"/>
</dbReference>
<dbReference type="AlphaFoldDB" id="A0A841E693"/>
<evidence type="ECO:0000256" key="1">
    <source>
        <dbReference type="SAM" id="MobiDB-lite"/>
    </source>
</evidence>
<dbReference type="NCBIfam" id="TIGR03941">
    <property type="entry name" value="tRNA_deam_assoc"/>
    <property type="match status" value="1"/>
</dbReference>
<gene>
    <name evidence="2" type="ORF">HNR25_002426</name>
</gene>
<protein>
    <submittedName>
        <fullName evidence="2">Putative tRNA adenosine deaminase-associated protein</fullName>
    </submittedName>
</protein>
<name>A0A841E693_9ACTN</name>
<evidence type="ECO:0000313" key="2">
    <source>
        <dbReference type="EMBL" id="MBB5998675.1"/>
    </source>
</evidence>
<dbReference type="EMBL" id="JACHLY010000001">
    <property type="protein sequence ID" value="MBB5998675.1"/>
    <property type="molecule type" value="Genomic_DNA"/>
</dbReference>
<evidence type="ECO:0000313" key="3">
    <source>
        <dbReference type="Proteomes" id="UP000578077"/>
    </source>
</evidence>
<reference evidence="2 3" key="1">
    <citation type="submission" date="2020-08" db="EMBL/GenBank/DDBJ databases">
        <title>Sequencing the genomes of 1000 actinobacteria strains.</title>
        <authorList>
            <person name="Klenk H.-P."/>
        </authorList>
    </citation>
    <scope>NUCLEOTIDE SEQUENCE [LARGE SCALE GENOMIC DNA]</scope>
    <source>
        <strain evidence="2 3">DSM 44593</strain>
    </source>
</reference>
<dbReference type="RefSeq" id="WP_184635085.1">
    <property type="nucleotide sequence ID" value="NZ_BAABKT010000041.1"/>
</dbReference>
<comment type="caution">
    <text evidence="2">The sequence shown here is derived from an EMBL/GenBank/DDBJ whole genome shotgun (WGS) entry which is preliminary data.</text>
</comment>
<organism evidence="2 3">
    <name type="scientific">Streptomonospora salina</name>
    <dbReference type="NCBI Taxonomy" id="104205"/>
    <lineage>
        <taxon>Bacteria</taxon>
        <taxon>Bacillati</taxon>
        <taxon>Actinomycetota</taxon>
        <taxon>Actinomycetes</taxon>
        <taxon>Streptosporangiales</taxon>
        <taxon>Nocardiopsidaceae</taxon>
        <taxon>Streptomonospora</taxon>
    </lineage>
</organism>
<dbReference type="Proteomes" id="UP000578077">
    <property type="component" value="Unassembled WGS sequence"/>
</dbReference>
<proteinExistence type="predicted"/>